<name>A0ABM2WGX9_MESAU</name>
<organism evidence="2 3">
    <name type="scientific">Mesocricetus auratus</name>
    <name type="common">Golden hamster</name>
    <dbReference type="NCBI Taxonomy" id="10036"/>
    <lineage>
        <taxon>Eukaryota</taxon>
        <taxon>Metazoa</taxon>
        <taxon>Chordata</taxon>
        <taxon>Craniata</taxon>
        <taxon>Vertebrata</taxon>
        <taxon>Euteleostomi</taxon>
        <taxon>Mammalia</taxon>
        <taxon>Eutheria</taxon>
        <taxon>Euarchontoglires</taxon>
        <taxon>Glires</taxon>
        <taxon>Rodentia</taxon>
        <taxon>Myomorpha</taxon>
        <taxon>Muroidea</taxon>
        <taxon>Cricetidae</taxon>
        <taxon>Cricetinae</taxon>
        <taxon>Mesocricetus</taxon>
    </lineage>
</organism>
<dbReference type="RefSeq" id="XP_040590057.1">
    <property type="nucleotide sequence ID" value="XM_040734123.1"/>
</dbReference>
<feature type="region of interest" description="Disordered" evidence="1">
    <location>
        <begin position="1"/>
        <end position="33"/>
    </location>
</feature>
<evidence type="ECO:0000313" key="2">
    <source>
        <dbReference type="Proteomes" id="UP000886700"/>
    </source>
</evidence>
<evidence type="ECO:0000313" key="3">
    <source>
        <dbReference type="RefSeq" id="XP_040590057.1"/>
    </source>
</evidence>
<accession>A0ABM2WGX9</accession>
<dbReference type="GeneID" id="121135391"/>
<sequence length="214" mass="23976">MYRPQRVSFQPPLPMSETVVGDPARTPLAGGGEKMQHQGLRHWESVSETVHVMERHLRSQELSPTRKIHPVIHQGKYGWSSHRGSSTYQHQPEMKSSEMSELKNKTILVNTLWTMAKEQPETALPGHTAVPTSASGFTPSCQTPDCDLLVGKSFTVVDGMDPRWIKKPQDIASIQFDAARQGVKLLGPEKLLKNIELILHYKPTSDPKHSVFLP</sequence>
<proteinExistence type="predicted"/>
<keyword evidence="2" id="KW-1185">Reference proteome</keyword>
<dbReference type="Proteomes" id="UP000886700">
    <property type="component" value="Unplaced"/>
</dbReference>
<gene>
    <name evidence="3" type="primary">LOC121135391</name>
</gene>
<protein>
    <submittedName>
        <fullName evidence="3">Uncharacterized protein LOC121135391</fullName>
    </submittedName>
</protein>
<reference evidence="3" key="1">
    <citation type="submission" date="2025-08" db="UniProtKB">
        <authorList>
            <consortium name="RefSeq"/>
        </authorList>
    </citation>
    <scope>IDENTIFICATION</scope>
    <source>
        <tissue evidence="3">Liver</tissue>
    </source>
</reference>
<evidence type="ECO:0000256" key="1">
    <source>
        <dbReference type="SAM" id="MobiDB-lite"/>
    </source>
</evidence>